<accession>A0ABP7E9X7</accession>
<dbReference type="InterPro" id="IPR050157">
    <property type="entry name" value="PSI_iron-sulfur_center"/>
</dbReference>
<evidence type="ECO:0000256" key="6">
    <source>
        <dbReference type="HAMAP-Rule" id="MF_02201"/>
    </source>
</evidence>
<dbReference type="NCBIfam" id="TIGR00402">
    <property type="entry name" value="napF"/>
    <property type="match status" value="1"/>
</dbReference>
<gene>
    <name evidence="6" type="primary">napF</name>
    <name evidence="8" type="ORF">GCM10022421_24060</name>
</gene>
<feature type="binding site" evidence="6">
    <location>
        <position position="85"/>
    </location>
    <ligand>
        <name>[4Fe-4S] cluster</name>
        <dbReference type="ChEBI" id="CHEBI:49883"/>
        <label>1</label>
    </ligand>
</feature>
<keyword evidence="2 6" id="KW-0479">Metal-binding</keyword>
<evidence type="ECO:0000256" key="3">
    <source>
        <dbReference type="ARBA" id="ARBA00022737"/>
    </source>
</evidence>
<keyword evidence="4 6" id="KW-0408">Iron</keyword>
<feature type="binding site" evidence="6">
    <location>
        <position position="189"/>
    </location>
    <ligand>
        <name>[4Fe-4S] cluster</name>
        <dbReference type="ChEBI" id="CHEBI:49883"/>
        <label>3</label>
    </ligand>
</feature>
<organism evidence="8 9">
    <name type="scientific">Oceanisphaera sediminis</name>
    <dbReference type="NCBI Taxonomy" id="981381"/>
    <lineage>
        <taxon>Bacteria</taxon>
        <taxon>Pseudomonadati</taxon>
        <taxon>Pseudomonadota</taxon>
        <taxon>Gammaproteobacteria</taxon>
        <taxon>Aeromonadales</taxon>
        <taxon>Aeromonadaceae</taxon>
        <taxon>Oceanisphaera</taxon>
    </lineage>
</organism>
<proteinExistence type="inferred from homology"/>
<evidence type="ECO:0000256" key="5">
    <source>
        <dbReference type="ARBA" id="ARBA00023014"/>
    </source>
</evidence>
<sequence>MFHLKCLFYLFNYVYNNYSGTQVNKGLCFNGFNFIKTTIFNKVVSMSHSRINLSRRQLFTRRDVSDKPSLPWVKEAQFTDLCTQCGECIKQCPTKIIRPSDGGFPRVDFEHGECTFCYQCAEACPEPLFVPKTEPAWQARAVIEAGCLAKQNIDCRSCGDSCEPFAISFKLAVGRVAQPQIDTNSCTGCGACVSVCPTSAITIKNIFQESANVTE</sequence>
<dbReference type="InterPro" id="IPR004496">
    <property type="entry name" value="NapF"/>
</dbReference>
<feature type="binding site" evidence="6">
    <location>
        <position position="114"/>
    </location>
    <ligand>
        <name>[4Fe-4S] cluster</name>
        <dbReference type="ChEBI" id="CHEBI:49883"/>
        <label>2</label>
    </ligand>
</feature>
<dbReference type="PROSITE" id="PS00198">
    <property type="entry name" value="4FE4S_FER_1"/>
    <property type="match status" value="2"/>
</dbReference>
<evidence type="ECO:0000256" key="1">
    <source>
        <dbReference type="ARBA" id="ARBA00022485"/>
    </source>
</evidence>
<dbReference type="HAMAP" id="MF_02201">
    <property type="entry name" value="NapF"/>
    <property type="match status" value="1"/>
</dbReference>
<protein>
    <recommendedName>
        <fullName evidence="6">Ferredoxin-type protein NapF</fullName>
    </recommendedName>
</protein>
<feature type="binding site" evidence="6">
    <location>
        <position position="92"/>
    </location>
    <ligand>
        <name>[4Fe-4S] cluster</name>
        <dbReference type="ChEBI" id="CHEBI:49883"/>
        <label>1</label>
    </ligand>
</feature>
<keyword evidence="6" id="KW-0963">Cytoplasm</keyword>
<dbReference type="InterPro" id="IPR017896">
    <property type="entry name" value="4Fe4S_Fe-S-bd"/>
</dbReference>
<keyword evidence="5 6" id="KW-0411">Iron-sulfur</keyword>
<comment type="similarity">
    <text evidence="6">Belongs to the NapF family.</text>
</comment>
<dbReference type="PANTHER" id="PTHR24960:SF46">
    <property type="entry name" value="FERREDOXIN-TYPE PROTEIN NAPF"/>
    <property type="match status" value="1"/>
</dbReference>
<keyword evidence="3 6" id="KW-0677">Repeat</keyword>
<dbReference type="PROSITE" id="PS51379">
    <property type="entry name" value="4FE4S_FER_2"/>
    <property type="match status" value="3"/>
</dbReference>
<feature type="domain" description="4Fe-4S ferredoxin-type" evidence="7">
    <location>
        <begin position="73"/>
        <end position="102"/>
    </location>
</feature>
<dbReference type="CDD" id="cd10564">
    <property type="entry name" value="NapF_like"/>
    <property type="match status" value="1"/>
</dbReference>
<comment type="subunit">
    <text evidence="6">Interacts with the cytoplasmic NapA precursor.</text>
</comment>
<keyword evidence="1 6" id="KW-0004">4Fe-4S</keyword>
<dbReference type="Proteomes" id="UP001501479">
    <property type="component" value="Unassembled WGS sequence"/>
</dbReference>
<name>A0ABP7E9X7_9GAMM</name>
<feature type="binding site" evidence="6">
    <location>
        <position position="196"/>
    </location>
    <ligand>
        <name>[4Fe-4S] cluster</name>
        <dbReference type="ChEBI" id="CHEBI:49883"/>
        <label>3</label>
    </ligand>
</feature>
<comment type="caution">
    <text evidence="8">The sequence shown here is derived from an EMBL/GenBank/DDBJ whole genome shotgun (WGS) entry which is preliminary data.</text>
</comment>
<feature type="binding site" evidence="6">
    <location>
        <position position="124"/>
    </location>
    <ligand>
        <name>[4Fe-4S] cluster</name>
        <dbReference type="ChEBI" id="CHEBI:49883"/>
        <label>2</label>
    </ligand>
</feature>
<dbReference type="InterPro" id="IPR017900">
    <property type="entry name" value="4Fe4S_Fe_S_CS"/>
</dbReference>
<dbReference type="SUPFAM" id="SSF54862">
    <property type="entry name" value="4Fe-4S ferredoxins"/>
    <property type="match status" value="1"/>
</dbReference>
<comment type="cofactor">
    <cofactor evidence="6">
        <name>[4Fe-4S] cluster</name>
        <dbReference type="ChEBI" id="CHEBI:49883"/>
    </cofactor>
</comment>
<feature type="domain" description="4Fe-4S ferredoxin-type" evidence="7">
    <location>
        <begin position="103"/>
        <end position="134"/>
    </location>
</feature>
<feature type="binding site" evidence="6">
    <location>
        <position position="120"/>
    </location>
    <ligand>
        <name>[4Fe-4S] cluster</name>
        <dbReference type="ChEBI" id="CHEBI:49883"/>
        <label>2</label>
    </ligand>
</feature>
<evidence type="ECO:0000259" key="7">
    <source>
        <dbReference type="PROSITE" id="PS51379"/>
    </source>
</evidence>
<comment type="subcellular location">
    <subcellularLocation>
        <location evidence="6">Cytoplasm</location>
    </subcellularLocation>
</comment>
<evidence type="ECO:0000256" key="4">
    <source>
        <dbReference type="ARBA" id="ARBA00023004"/>
    </source>
</evidence>
<keyword evidence="9" id="KW-1185">Reference proteome</keyword>
<feature type="binding site" evidence="6">
    <location>
        <position position="192"/>
    </location>
    <ligand>
        <name>[4Fe-4S] cluster</name>
        <dbReference type="ChEBI" id="CHEBI:49883"/>
        <label>3</label>
    </ligand>
</feature>
<feature type="domain" description="4Fe-4S ferredoxin-type" evidence="7">
    <location>
        <begin position="177"/>
        <end position="206"/>
    </location>
</feature>
<reference evidence="9" key="1">
    <citation type="journal article" date="2019" name="Int. J. Syst. Evol. Microbiol.">
        <title>The Global Catalogue of Microorganisms (GCM) 10K type strain sequencing project: providing services to taxonomists for standard genome sequencing and annotation.</title>
        <authorList>
            <consortium name="The Broad Institute Genomics Platform"/>
            <consortium name="The Broad Institute Genome Sequencing Center for Infectious Disease"/>
            <person name="Wu L."/>
            <person name="Ma J."/>
        </authorList>
    </citation>
    <scope>NUCLEOTIDE SEQUENCE [LARGE SCALE GENOMIC DNA]</scope>
    <source>
        <strain evidence="9">JCM 17329</strain>
    </source>
</reference>
<feature type="binding site" evidence="6">
    <location>
        <position position="88"/>
    </location>
    <ligand>
        <name>[4Fe-4S] cluster</name>
        <dbReference type="ChEBI" id="CHEBI:49883"/>
        <label>1</label>
    </ligand>
</feature>
<dbReference type="Gene3D" id="3.30.70.20">
    <property type="match status" value="2"/>
</dbReference>
<comment type="function">
    <text evidence="6">Could be involved in the maturation of NapA, the catalytic subunit of the periplasmic nitrate reductase, before its export into the periplasm.</text>
</comment>
<dbReference type="PANTHER" id="PTHR24960">
    <property type="entry name" value="PHOTOSYSTEM I IRON-SULFUR CENTER-RELATED"/>
    <property type="match status" value="1"/>
</dbReference>
<dbReference type="RefSeq" id="WP_344965072.1">
    <property type="nucleotide sequence ID" value="NZ_BAABDS010000037.1"/>
</dbReference>
<dbReference type="Pfam" id="PF13187">
    <property type="entry name" value="Fer4_9"/>
    <property type="match status" value="1"/>
</dbReference>
<evidence type="ECO:0000313" key="9">
    <source>
        <dbReference type="Proteomes" id="UP001501479"/>
    </source>
</evidence>
<feature type="binding site" evidence="6">
    <location>
        <position position="117"/>
    </location>
    <ligand>
        <name>[4Fe-4S] cluster</name>
        <dbReference type="ChEBI" id="CHEBI:49883"/>
        <label>2</label>
    </ligand>
</feature>
<dbReference type="EMBL" id="BAABDS010000037">
    <property type="protein sequence ID" value="GAA3715622.1"/>
    <property type="molecule type" value="Genomic_DNA"/>
</dbReference>
<evidence type="ECO:0000256" key="2">
    <source>
        <dbReference type="ARBA" id="ARBA00022723"/>
    </source>
</evidence>
<dbReference type="Pfam" id="PF00037">
    <property type="entry name" value="Fer4"/>
    <property type="match status" value="1"/>
</dbReference>
<feature type="binding site" evidence="6">
    <location>
        <position position="82"/>
    </location>
    <ligand>
        <name>[4Fe-4S] cluster</name>
        <dbReference type="ChEBI" id="CHEBI:49883"/>
        <label>1</label>
    </ligand>
</feature>
<evidence type="ECO:0000313" key="8">
    <source>
        <dbReference type="EMBL" id="GAA3715622.1"/>
    </source>
</evidence>
<feature type="binding site" evidence="6">
    <location>
        <position position="186"/>
    </location>
    <ligand>
        <name>[4Fe-4S] cluster</name>
        <dbReference type="ChEBI" id="CHEBI:49883"/>
        <label>3</label>
    </ligand>
</feature>